<organism evidence="1 2">
    <name type="scientific">Anaeromyxobacter oryzae</name>
    <dbReference type="NCBI Taxonomy" id="2918170"/>
    <lineage>
        <taxon>Bacteria</taxon>
        <taxon>Pseudomonadati</taxon>
        <taxon>Myxococcota</taxon>
        <taxon>Myxococcia</taxon>
        <taxon>Myxococcales</taxon>
        <taxon>Cystobacterineae</taxon>
        <taxon>Anaeromyxobacteraceae</taxon>
        <taxon>Anaeromyxobacter</taxon>
    </lineage>
</organism>
<dbReference type="RefSeq" id="WP_248358159.1">
    <property type="nucleotide sequence ID" value="NZ_AP025591.1"/>
</dbReference>
<name>A0ABM7WPZ7_9BACT</name>
<reference evidence="2" key="1">
    <citation type="journal article" date="2022" name="Int. J. Syst. Evol. Microbiol.">
        <title>Anaeromyxobacter oryzae sp. nov., Anaeromyxobacter diazotrophicus sp. nov. and Anaeromyxobacter paludicola sp. nov., isolated from paddy soils.</title>
        <authorList>
            <person name="Itoh H."/>
            <person name="Xu Z."/>
            <person name="Mise K."/>
            <person name="Masuda Y."/>
            <person name="Ushijima N."/>
            <person name="Hayakawa C."/>
            <person name="Shiratori Y."/>
            <person name="Senoo K."/>
        </authorList>
    </citation>
    <scope>NUCLEOTIDE SEQUENCE [LARGE SCALE GENOMIC DNA]</scope>
    <source>
        <strain evidence="2">Red232</strain>
    </source>
</reference>
<evidence type="ECO:0000313" key="2">
    <source>
        <dbReference type="Proteomes" id="UP001162891"/>
    </source>
</evidence>
<gene>
    <name evidence="1" type="ORF">AMOR_05310</name>
</gene>
<accession>A0ABM7WPZ7</accession>
<dbReference type="EMBL" id="AP025591">
    <property type="protein sequence ID" value="BDG01535.1"/>
    <property type="molecule type" value="Genomic_DNA"/>
</dbReference>
<proteinExistence type="predicted"/>
<keyword evidence="2" id="KW-1185">Reference proteome</keyword>
<dbReference type="Proteomes" id="UP001162891">
    <property type="component" value="Chromosome"/>
</dbReference>
<protein>
    <recommendedName>
        <fullName evidence="3">TonB-dependent receptor</fullName>
    </recommendedName>
</protein>
<evidence type="ECO:0000313" key="1">
    <source>
        <dbReference type="EMBL" id="BDG01535.1"/>
    </source>
</evidence>
<evidence type="ECO:0008006" key="3">
    <source>
        <dbReference type="Google" id="ProtNLM"/>
    </source>
</evidence>
<sequence>MSADGDVTWQKALEINLDARIYGALAEIGAGQEVARWFFRVGGAAGTIAKSMSAYDMTVSDQIYGKAGRYVSRERLLAMLDHEYGLLLERLGSSRGHETCFFAFADTVAARNYQGTNVCRGWMGLRFQHEPGAPPSDVLLHVLPLDATNAAQQEAIGTLGVNLIHTVFHGRLAPPADLLRPLLDGLSLDRVEVDVVHVSGPAFGSFDPVDLGLALLRAEVARCVLFDPPGHLVPPVDVVRKRAIVIERGRFASGSPVYARLMAAGLAEVRREFPAMEKPAVGVFELSVNSIRESLGPEELAPRLRPLLAMSYPVLVSRLRESFQLTQYLRRLSREALRFVAGPSSLVELLDEAHYRELPGGLLEGVGRLLADNVRVYVHPMDVDAFRSHLTSYGVDLAGLSFPGGGTVTAENVRLHGPIGHLYGHLLARGWIVPIVAVESA</sequence>